<feature type="transmembrane region" description="Helical" evidence="1">
    <location>
        <begin position="98"/>
        <end position="115"/>
    </location>
</feature>
<reference evidence="3" key="1">
    <citation type="submission" date="2015-02" db="EMBL/GenBank/DDBJ databases">
        <title>Genome sequencing for Strongylocentrotus purpuratus.</title>
        <authorList>
            <person name="Murali S."/>
            <person name="Liu Y."/>
            <person name="Vee V."/>
            <person name="English A."/>
            <person name="Wang M."/>
            <person name="Skinner E."/>
            <person name="Han Y."/>
            <person name="Muzny D.M."/>
            <person name="Worley K.C."/>
            <person name="Gibbs R.A."/>
        </authorList>
    </citation>
    <scope>NUCLEOTIDE SEQUENCE</scope>
</reference>
<dbReference type="PANTHER" id="PTHR13568">
    <property type="entry name" value="FAM11A, B PROTEIN"/>
    <property type="match status" value="1"/>
</dbReference>
<dbReference type="InterPro" id="IPR019396">
    <property type="entry name" value="TM_Fragile-X-F-assoc"/>
</dbReference>
<evidence type="ECO:0000256" key="1">
    <source>
        <dbReference type="SAM" id="Phobius"/>
    </source>
</evidence>
<dbReference type="PANTHER" id="PTHR13568:SF9">
    <property type="entry name" value="TRANSMEMBRANE PROTEIN 203"/>
    <property type="match status" value="1"/>
</dbReference>
<dbReference type="CTD" id="94107"/>
<dbReference type="CDD" id="cd22816">
    <property type="entry name" value="TMEM203"/>
    <property type="match status" value="1"/>
</dbReference>
<dbReference type="RefSeq" id="XP_003726467.1">
    <property type="nucleotide sequence ID" value="XM_003726419.3"/>
</dbReference>
<dbReference type="GO" id="GO:0005783">
    <property type="term" value="C:endoplasmic reticulum"/>
    <property type="evidence" value="ECO:0000318"/>
    <property type="project" value="GO_Central"/>
</dbReference>
<feature type="transmembrane region" description="Helical" evidence="1">
    <location>
        <begin position="26"/>
        <end position="48"/>
    </location>
</feature>
<dbReference type="EnsemblMetazoa" id="XM_003726419">
    <property type="protein sequence ID" value="XP_003726467"/>
    <property type="gene ID" value="LOC753554"/>
</dbReference>
<reference evidence="2" key="2">
    <citation type="submission" date="2021-01" db="UniProtKB">
        <authorList>
            <consortium name="EnsemblMetazoa"/>
        </authorList>
    </citation>
    <scope>IDENTIFICATION</scope>
</reference>
<feature type="transmembrane region" description="Helical" evidence="1">
    <location>
        <begin position="60"/>
        <end position="86"/>
    </location>
</feature>
<dbReference type="InParanoid" id="A0A7M7GKV2"/>
<sequence>MRNSGNVQVLADSAAMLFTIKEARRWLGMTVFEMWINAVSLLVFSVVLALKGEGIINASWWVVFLPLFIATGLNAYFSIIVFVRLYVEDLYRSGIMRILWSGLVLALIFVFELLLCKRLENETTVSSSLVMSPLFVMIHVLLIRACQVS</sequence>
<dbReference type="OrthoDB" id="6234541at2759"/>
<protein>
    <recommendedName>
        <fullName evidence="4">Transmembrane protein 203</fullName>
    </recommendedName>
</protein>
<proteinExistence type="predicted"/>
<evidence type="ECO:0008006" key="4">
    <source>
        <dbReference type="Google" id="ProtNLM"/>
    </source>
</evidence>
<organism evidence="2 3">
    <name type="scientific">Strongylocentrotus purpuratus</name>
    <name type="common">Purple sea urchin</name>
    <dbReference type="NCBI Taxonomy" id="7668"/>
    <lineage>
        <taxon>Eukaryota</taxon>
        <taxon>Metazoa</taxon>
        <taxon>Echinodermata</taxon>
        <taxon>Eleutherozoa</taxon>
        <taxon>Echinozoa</taxon>
        <taxon>Echinoidea</taxon>
        <taxon>Euechinoidea</taxon>
        <taxon>Echinacea</taxon>
        <taxon>Camarodonta</taxon>
        <taxon>Echinidea</taxon>
        <taxon>Strongylocentrotidae</taxon>
        <taxon>Strongylocentrotus</taxon>
    </lineage>
</organism>
<dbReference type="Pfam" id="PF10269">
    <property type="entry name" value="Tmemb_185A"/>
    <property type="match status" value="1"/>
</dbReference>
<keyword evidence="3" id="KW-1185">Reference proteome</keyword>
<accession>A0A7M7GKV2</accession>
<dbReference type="AlphaFoldDB" id="A0A7M7GKV2"/>
<feature type="transmembrane region" description="Helical" evidence="1">
    <location>
        <begin position="127"/>
        <end position="146"/>
    </location>
</feature>
<keyword evidence="1" id="KW-1133">Transmembrane helix</keyword>
<evidence type="ECO:0000313" key="3">
    <source>
        <dbReference type="Proteomes" id="UP000007110"/>
    </source>
</evidence>
<dbReference type="FunCoup" id="A0A7M7GKV2">
    <property type="interactions" value="1576"/>
</dbReference>
<keyword evidence="1" id="KW-0812">Transmembrane</keyword>
<dbReference type="KEGG" id="spu:753554"/>
<dbReference type="OMA" id="LNTYFCA"/>
<dbReference type="GO" id="GO:0006874">
    <property type="term" value="P:intracellular calcium ion homeostasis"/>
    <property type="evidence" value="ECO:0000318"/>
    <property type="project" value="GO_Central"/>
</dbReference>
<evidence type="ECO:0000313" key="2">
    <source>
        <dbReference type="EnsemblMetazoa" id="XP_003726467"/>
    </source>
</evidence>
<keyword evidence="1" id="KW-0472">Membrane</keyword>
<dbReference type="Proteomes" id="UP000007110">
    <property type="component" value="Unassembled WGS sequence"/>
</dbReference>
<name>A0A7M7GKV2_STRPU</name>
<dbReference type="GeneID" id="753554"/>